<evidence type="ECO:0000256" key="3">
    <source>
        <dbReference type="ARBA" id="ARBA00022448"/>
    </source>
</evidence>
<keyword evidence="11 12" id="KW-0407">Ion channel</keyword>
<dbReference type="PANTHER" id="PTHR11690:SF179">
    <property type="entry name" value="PICKPOCKET 10"/>
    <property type="match status" value="1"/>
</dbReference>
<evidence type="ECO:0000256" key="4">
    <source>
        <dbReference type="ARBA" id="ARBA00022461"/>
    </source>
</evidence>
<comment type="caution">
    <text evidence="14">The sequence shown here is derived from an EMBL/GenBank/DDBJ whole genome shotgun (WGS) entry which is preliminary data.</text>
</comment>
<keyword evidence="15" id="KW-1185">Reference proteome</keyword>
<sequence>MYNNFRKPKTTLQNSWLNSVAVDGTVTGGGKGVAKTKPLTIAAATSTTKLRKTTKAIITFIAAYFEDSNIHGLQYVVKGGLTTIENCLWLTLLIISMYFCAEIGLQSVDRYYTKSTVVGLERDFHYWNTTMPSVTICPLIRLDIKLFNEYCRLHNLNSDKERHEFFEFMEKLANSTYINFQNIPNNQTIDLILDRLNITPDKYMELIYNLTGDTSIKYRNDLDDVADKIRSTTGDFIIETRQILTEYGLCYMTNTMLSEKFTSLYLIWGEYPVNEIRDLKTTLQVKQSSYFDSDVSYNFLGFNDRPIDGFLHSSYEIMQVDHNLGYTNESLQVDVDCIEIITEEGFESGASVEQRKCRFQHESNLTHYPVYTRNLCLQECRLNLVYKTCKCIPHFYPNRIPKPKPICNYKILRECFVQNAHFFIKLYKVDSDGNKQMVPCQCAQNCQDAIVNKRSKFQLQKTNALVGGNSLLFAIINLPTYRLKRLIIFSFTDLMVSIGGTAGLFLGFSVLCLVEVIYYFTLRLLFYLIKLWCRND</sequence>
<proteinExistence type="inferred from homology"/>
<evidence type="ECO:0000256" key="13">
    <source>
        <dbReference type="SAM" id="Phobius"/>
    </source>
</evidence>
<keyword evidence="5 12" id="KW-0812">Transmembrane</keyword>
<evidence type="ECO:0008006" key="16">
    <source>
        <dbReference type="Google" id="ProtNLM"/>
    </source>
</evidence>
<evidence type="ECO:0000313" key="14">
    <source>
        <dbReference type="EMBL" id="KNC24240.1"/>
    </source>
</evidence>
<dbReference type="OMA" id="TIENCLW"/>
<accession>A0A0L0BW14</accession>
<evidence type="ECO:0000256" key="10">
    <source>
        <dbReference type="ARBA" id="ARBA00023201"/>
    </source>
</evidence>
<keyword evidence="6 13" id="KW-1133">Transmembrane helix</keyword>
<keyword evidence="10 12" id="KW-0739">Sodium transport</keyword>
<keyword evidence="8 12" id="KW-0406">Ion transport</keyword>
<dbReference type="InterPro" id="IPR001873">
    <property type="entry name" value="ENaC"/>
</dbReference>
<reference evidence="14 15" key="1">
    <citation type="journal article" date="2015" name="Nat. Commun.">
        <title>Lucilia cuprina genome unlocks parasitic fly biology to underpin future interventions.</title>
        <authorList>
            <person name="Anstead C.A."/>
            <person name="Korhonen P.K."/>
            <person name="Young N.D."/>
            <person name="Hall R.S."/>
            <person name="Jex A.R."/>
            <person name="Murali S.C."/>
            <person name="Hughes D.S."/>
            <person name="Lee S.F."/>
            <person name="Perry T."/>
            <person name="Stroehlein A.J."/>
            <person name="Ansell B.R."/>
            <person name="Breugelmans B."/>
            <person name="Hofmann A."/>
            <person name="Qu J."/>
            <person name="Dugan S."/>
            <person name="Lee S.L."/>
            <person name="Chao H."/>
            <person name="Dinh H."/>
            <person name="Han Y."/>
            <person name="Doddapaneni H.V."/>
            <person name="Worley K.C."/>
            <person name="Muzny D.M."/>
            <person name="Ioannidis P."/>
            <person name="Waterhouse R.M."/>
            <person name="Zdobnov E.M."/>
            <person name="James P.J."/>
            <person name="Bagnall N.H."/>
            <person name="Kotze A.C."/>
            <person name="Gibbs R.A."/>
            <person name="Richards S."/>
            <person name="Batterham P."/>
            <person name="Gasser R.B."/>
        </authorList>
    </citation>
    <scope>NUCLEOTIDE SEQUENCE [LARGE SCALE GENOMIC DNA]</scope>
    <source>
        <strain evidence="14 15">LS</strain>
        <tissue evidence="14">Full body</tissue>
    </source>
</reference>
<keyword evidence="4 12" id="KW-0894">Sodium channel</keyword>
<evidence type="ECO:0000256" key="2">
    <source>
        <dbReference type="ARBA" id="ARBA00007193"/>
    </source>
</evidence>
<keyword evidence="3 12" id="KW-0813">Transport</keyword>
<dbReference type="Pfam" id="PF00858">
    <property type="entry name" value="ASC"/>
    <property type="match status" value="1"/>
</dbReference>
<evidence type="ECO:0000256" key="11">
    <source>
        <dbReference type="ARBA" id="ARBA00023303"/>
    </source>
</evidence>
<dbReference type="Gene3D" id="1.10.287.770">
    <property type="entry name" value="YojJ-like"/>
    <property type="match status" value="1"/>
</dbReference>
<evidence type="ECO:0000256" key="6">
    <source>
        <dbReference type="ARBA" id="ARBA00022989"/>
    </source>
</evidence>
<evidence type="ECO:0000313" key="15">
    <source>
        <dbReference type="Proteomes" id="UP000037069"/>
    </source>
</evidence>
<organism evidence="14 15">
    <name type="scientific">Lucilia cuprina</name>
    <name type="common">Green bottle fly</name>
    <name type="synonym">Australian sheep blowfly</name>
    <dbReference type="NCBI Taxonomy" id="7375"/>
    <lineage>
        <taxon>Eukaryota</taxon>
        <taxon>Metazoa</taxon>
        <taxon>Ecdysozoa</taxon>
        <taxon>Arthropoda</taxon>
        <taxon>Hexapoda</taxon>
        <taxon>Insecta</taxon>
        <taxon>Pterygota</taxon>
        <taxon>Neoptera</taxon>
        <taxon>Endopterygota</taxon>
        <taxon>Diptera</taxon>
        <taxon>Brachycera</taxon>
        <taxon>Muscomorpha</taxon>
        <taxon>Oestroidea</taxon>
        <taxon>Calliphoridae</taxon>
        <taxon>Luciliinae</taxon>
        <taxon>Lucilia</taxon>
    </lineage>
</organism>
<dbReference type="PRINTS" id="PR01078">
    <property type="entry name" value="AMINACHANNEL"/>
</dbReference>
<comment type="similarity">
    <text evidence="2 12">Belongs to the amiloride-sensitive sodium channel (TC 1.A.6) family.</text>
</comment>
<keyword evidence="7" id="KW-0915">Sodium</keyword>
<dbReference type="PANTHER" id="PTHR11690">
    <property type="entry name" value="AMILORIDE-SENSITIVE SODIUM CHANNEL-RELATED"/>
    <property type="match status" value="1"/>
</dbReference>
<evidence type="ECO:0000256" key="1">
    <source>
        <dbReference type="ARBA" id="ARBA00004141"/>
    </source>
</evidence>
<evidence type="ECO:0000256" key="8">
    <source>
        <dbReference type="ARBA" id="ARBA00023065"/>
    </source>
</evidence>
<dbReference type="Proteomes" id="UP000037069">
    <property type="component" value="Unassembled WGS sequence"/>
</dbReference>
<dbReference type="AlphaFoldDB" id="A0A0L0BW14"/>
<dbReference type="Gene3D" id="1.10.287.820">
    <property type="entry name" value="Acid-sensing ion channel domain"/>
    <property type="match status" value="1"/>
</dbReference>
<dbReference type="GO" id="GO:0015280">
    <property type="term" value="F:ligand-gated sodium channel activity"/>
    <property type="evidence" value="ECO:0007669"/>
    <property type="project" value="TreeGrafter"/>
</dbReference>
<evidence type="ECO:0000256" key="9">
    <source>
        <dbReference type="ARBA" id="ARBA00023136"/>
    </source>
</evidence>
<dbReference type="EMBL" id="JRES01001249">
    <property type="protein sequence ID" value="KNC24240.1"/>
    <property type="molecule type" value="Genomic_DNA"/>
</dbReference>
<name>A0A0L0BW14_LUCCU</name>
<evidence type="ECO:0000256" key="12">
    <source>
        <dbReference type="RuleBase" id="RU000679"/>
    </source>
</evidence>
<feature type="transmembrane region" description="Helical" evidence="13">
    <location>
        <begin position="486"/>
        <end position="510"/>
    </location>
</feature>
<comment type="subcellular location">
    <subcellularLocation>
        <location evidence="1">Membrane</location>
        <topology evidence="1">Multi-pass membrane protein</topology>
    </subcellularLocation>
</comment>
<evidence type="ECO:0000256" key="7">
    <source>
        <dbReference type="ARBA" id="ARBA00023053"/>
    </source>
</evidence>
<evidence type="ECO:0000256" key="5">
    <source>
        <dbReference type="ARBA" id="ARBA00022692"/>
    </source>
</evidence>
<gene>
    <name evidence="14" type="ORF">FF38_13684</name>
</gene>
<keyword evidence="9 13" id="KW-0472">Membrane</keyword>
<protein>
    <recommendedName>
        <fullName evidence="16">Sodium channel protein Nach</fullName>
    </recommendedName>
</protein>
<dbReference type="GO" id="GO:0005886">
    <property type="term" value="C:plasma membrane"/>
    <property type="evidence" value="ECO:0007669"/>
    <property type="project" value="TreeGrafter"/>
</dbReference>
<dbReference type="OrthoDB" id="6628406at2759"/>